<dbReference type="EMBL" id="JBBWWQ010000004">
    <property type="protein sequence ID" value="KAK8949477.1"/>
    <property type="molecule type" value="Genomic_DNA"/>
</dbReference>
<gene>
    <name evidence="2" type="ORF">KSP39_PZI005412</name>
</gene>
<feature type="region of interest" description="Disordered" evidence="1">
    <location>
        <begin position="126"/>
        <end position="181"/>
    </location>
</feature>
<proteinExistence type="predicted"/>
<evidence type="ECO:0000256" key="1">
    <source>
        <dbReference type="SAM" id="MobiDB-lite"/>
    </source>
</evidence>
<keyword evidence="3" id="KW-1185">Reference proteome</keyword>
<reference evidence="2 3" key="1">
    <citation type="journal article" date="2022" name="Nat. Plants">
        <title>Genomes of leafy and leafless Platanthera orchids illuminate the evolution of mycoheterotrophy.</title>
        <authorList>
            <person name="Li M.H."/>
            <person name="Liu K.W."/>
            <person name="Li Z."/>
            <person name="Lu H.C."/>
            <person name="Ye Q.L."/>
            <person name="Zhang D."/>
            <person name="Wang J.Y."/>
            <person name="Li Y.F."/>
            <person name="Zhong Z.M."/>
            <person name="Liu X."/>
            <person name="Yu X."/>
            <person name="Liu D.K."/>
            <person name="Tu X.D."/>
            <person name="Liu B."/>
            <person name="Hao Y."/>
            <person name="Liao X.Y."/>
            <person name="Jiang Y.T."/>
            <person name="Sun W.H."/>
            <person name="Chen J."/>
            <person name="Chen Y.Q."/>
            <person name="Ai Y."/>
            <person name="Zhai J.W."/>
            <person name="Wu S.S."/>
            <person name="Zhou Z."/>
            <person name="Hsiao Y.Y."/>
            <person name="Wu W.L."/>
            <person name="Chen Y.Y."/>
            <person name="Lin Y.F."/>
            <person name="Hsu J.L."/>
            <person name="Li C.Y."/>
            <person name="Wang Z.W."/>
            <person name="Zhao X."/>
            <person name="Zhong W.Y."/>
            <person name="Ma X.K."/>
            <person name="Ma L."/>
            <person name="Huang J."/>
            <person name="Chen G.Z."/>
            <person name="Huang M.Z."/>
            <person name="Huang L."/>
            <person name="Peng D.H."/>
            <person name="Luo Y.B."/>
            <person name="Zou S.Q."/>
            <person name="Chen S.P."/>
            <person name="Lan S."/>
            <person name="Tsai W.C."/>
            <person name="Van de Peer Y."/>
            <person name="Liu Z.J."/>
        </authorList>
    </citation>
    <scope>NUCLEOTIDE SEQUENCE [LARGE SCALE GENOMIC DNA]</scope>
    <source>
        <strain evidence="2">Lor287</strain>
    </source>
</reference>
<evidence type="ECO:0000313" key="3">
    <source>
        <dbReference type="Proteomes" id="UP001418222"/>
    </source>
</evidence>
<sequence>MGFTLGVASKVKRLFFSRPIKEKKDPDERNILYPGHGSGGTDFGSKDETFFDTRLWLDSDCEDDYYSVNGDFTPSRGSTPNRLFGGATGTPQRNGKAFNVDMHPDTRSESPTEKKKLAELLQVSLSEQEGNEPNNIIDKGDVTVKPDDGASGKTDAEDVEFSQPQSSSEGTPKPKKVKSSLTASCCMPGLIPGISSRKQKTIPSC</sequence>
<evidence type="ECO:0000313" key="2">
    <source>
        <dbReference type="EMBL" id="KAK8949477.1"/>
    </source>
</evidence>
<feature type="compositionally biased region" description="Polar residues" evidence="1">
    <location>
        <begin position="71"/>
        <end position="81"/>
    </location>
</feature>
<dbReference type="Proteomes" id="UP001418222">
    <property type="component" value="Unassembled WGS sequence"/>
</dbReference>
<accession>A0AAP0BTR1</accession>
<organism evidence="2 3">
    <name type="scientific">Platanthera zijinensis</name>
    <dbReference type="NCBI Taxonomy" id="2320716"/>
    <lineage>
        <taxon>Eukaryota</taxon>
        <taxon>Viridiplantae</taxon>
        <taxon>Streptophyta</taxon>
        <taxon>Embryophyta</taxon>
        <taxon>Tracheophyta</taxon>
        <taxon>Spermatophyta</taxon>
        <taxon>Magnoliopsida</taxon>
        <taxon>Liliopsida</taxon>
        <taxon>Asparagales</taxon>
        <taxon>Orchidaceae</taxon>
        <taxon>Orchidoideae</taxon>
        <taxon>Orchideae</taxon>
        <taxon>Orchidinae</taxon>
        <taxon>Platanthera</taxon>
    </lineage>
</organism>
<dbReference type="AlphaFoldDB" id="A0AAP0BTR1"/>
<dbReference type="PANTHER" id="PTHR34280:SF2">
    <property type="entry name" value="OS01G0920100 PROTEIN"/>
    <property type="match status" value="1"/>
</dbReference>
<comment type="caution">
    <text evidence="2">The sequence shown here is derived from an EMBL/GenBank/DDBJ whole genome shotgun (WGS) entry which is preliminary data.</text>
</comment>
<feature type="compositionally biased region" description="Basic and acidic residues" evidence="1">
    <location>
        <begin position="138"/>
        <end position="156"/>
    </location>
</feature>
<name>A0AAP0BTR1_9ASPA</name>
<feature type="compositionally biased region" description="Basic and acidic residues" evidence="1">
    <location>
        <begin position="102"/>
        <end position="113"/>
    </location>
</feature>
<dbReference type="PANTHER" id="PTHR34280">
    <property type="entry name" value="OS01G0920100 PROTEIN"/>
    <property type="match status" value="1"/>
</dbReference>
<dbReference type="InterPro" id="IPR038947">
    <property type="entry name" value="At3g27210-like"/>
</dbReference>
<protein>
    <submittedName>
        <fullName evidence="2">Uncharacterized protein</fullName>
    </submittedName>
</protein>
<feature type="region of interest" description="Disordered" evidence="1">
    <location>
        <begin position="71"/>
        <end position="113"/>
    </location>
</feature>